<dbReference type="Proteomes" id="UP001165083">
    <property type="component" value="Unassembled WGS sequence"/>
</dbReference>
<organism evidence="1 2">
    <name type="scientific">Phytophthora lilii</name>
    <dbReference type="NCBI Taxonomy" id="2077276"/>
    <lineage>
        <taxon>Eukaryota</taxon>
        <taxon>Sar</taxon>
        <taxon>Stramenopiles</taxon>
        <taxon>Oomycota</taxon>
        <taxon>Peronosporomycetes</taxon>
        <taxon>Peronosporales</taxon>
        <taxon>Peronosporaceae</taxon>
        <taxon>Phytophthora</taxon>
    </lineage>
</organism>
<reference evidence="1" key="1">
    <citation type="submission" date="2023-04" db="EMBL/GenBank/DDBJ databases">
        <title>Phytophthora lilii NBRC 32176.</title>
        <authorList>
            <person name="Ichikawa N."/>
            <person name="Sato H."/>
            <person name="Tonouchi N."/>
        </authorList>
    </citation>
    <scope>NUCLEOTIDE SEQUENCE</scope>
    <source>
        <strain evidence="1">NBRC 32176</strain>
    </source>
</reference>
<gene>
    <name evidence="1" type="ORF">Plil01_000581700</name>
</gene>
<dbReference type="OrthoDB" id="102925at2759"/>
<evidence type="ECO:0000313" key="2">
    <source>
        <dbReference type="Proteomes" id="UP001165083"/>
    </source>
</evidence>
<proteinExistence type="predicted"/>
<dbReference type="Gene3D" id="3.80.10.10">
    <property type="entry name" value="Ribonuclease Inhibitor"/>
    <property type="match status" value="1"/>
</dbReference>
<name>A0A9W6WK58_9STRA</name>
<dbReference type="EMBL" id="BSXW01000250">
    <property type="protein sequence ID" value="GMF16376.1"/>
    <property type="molecule type" value="Genomic_DNA"/>
</dbReference>
<protein>
    <submittedName>
        <fullName evidence="1">Unnamed protein product</fullName>
    </submittedName>
</protein>
<accession>A0A9W6WK58</accession>
<dbReference type="InterPro" id="IPR032675">
    <property type="entry name" value="LRR_dom_sf"/>
</dbReference>
<comment type="caution">
    <text evidence="1">The sequence shown here is derived from an EMBL/GenBank/DDBJ whole genome shotgun (WGS) entry which is preliminary data.</text>
</comment>
<evidence type="ECO:0000313" key="1">
    <source>
        <dbReference type="EMBL" id="GMF16376.1"/>
    </source>
</evidence>
<sequence>MLSLPDDMFDDMGSLTFIHFASFIPTTRLPSFDGLTNLRSLTLAVFLKLEELPSFDHLHNLERLVISSIPKLHALPDFEPIRDLKAFTAVDRGEWCCNGFLGNCNLKNPLCQPHEVWGFPAAACLAGNITQNIASKATIEIVSKFNATICGPVLQLDKIDGSPTEERVRLCNGALWKQCNRPEEAEAMCYNEQLLAQSFSY</sequence>
<keyword evidence="2" id="KW-1185">Reference proteome</keyword>
<dbReference type="SUPFAM" id="SSF52058">
    <property type="entry name" value="L domain-like"/>
    <property type="match status" value="1"/>
</dbReference>
<dbReference type="AlphaFoldDB" id="A0A9W6WK58"/>